<feature type="domain" description="Laminin EGF-like" evidence="13">
    <location>
        <begin position="94"/>
        <end position="138"/>
    </location>
</feature>
<dbReference type="PANTHER" id="PTHR10574">
    <property type="entry name" value="NETRIN/LAMININ-RELATED"/>
    <property type="match status" value="1"/>
</dbReference>
<dbReference type="Ensembl" id="ENSPFOT00000026288.1">
    <property type="protein sequence ID" value="ENSPFOP00000026889.1"/>
    <property type="gene ID" value="ENSPFOG00000019106.2"/>
</dbReference>
<dbReference type="PROSITE" id="PS00022">
    <property type="entry name" value="EGF_1"/>
    <property type="match status" value="1"/>
</dbReference>
<dbReference type="GO" id="GO:0005604">
    <property type="term" value="C:basement membrane"/>
    <property type="evidence" value="ECO:0007669"/>
    <property type="project" value="UniProtKB-SubCell"/>
</dbReference>
<evidence type="ECO:0000256" key="1">
    <source>
        <dbReference type="ARBA" id="ARBA00004302"/>
    </source>
</evidence>
<evidence type="ECO:0000256" key="5">
    <source>
        <dbReference type="ARBA" id="ARBA00022737"/>
    </source>
</evidence>
<keyword evidence="2" id="KW-0964">Secreted</keyword>
<feature type="domain" description="Laminin IV type A" evidence="14">
    <location>
        <begin position="220"/>
        <end position="391"/>
    </location>
</feature>
<dbReference type="EMBL" id="AYCK01018944">
    <property type="status" value="NOT_ANNOTATED_CDS"/>
    <property type="molecule type" value="Genomic_DNA"/>
</dbReference>
<dbReference type="FunFam" id="2.10.25.10:FF:000188">
    <property type="entry name" value="Laminin subunit gamma 2"/>
    <property type="match status" value="1"/>
</dbReference>
<dbReference type="InterPro" id="IPR050440">
    <property type="entry name" value="Laminin/Netrin_ECM"/>
</dbReference>
<evidence type="ECO:0000256" key="2">
    <source>
        <dbReference type="ARBA" id="ARBA00022525"/>
    </source>
</evidence>
<sequence length="1240" mass="134530">MQSCWVLLCVVLAALGSVQTTYTSYFSDVSLSSVLPSRPAAASRCECGGRARLCQRDAWGLRCLDCQGNTEGRHCERCKDGFYQQGARLSCTPCSCNPAGSVSNTCDSRGRCSCKDGVSGDKCDLCPDGPMGADGCRRRSDSAAHRTSNCFNAKNSNCKSSDEFLSVSVSPQTSCWLFSRRQEREDSGSLTLPCFCYGHSERCSARPGFSVHNVSSTFSSGPDGWTVATVQRTTPQDVLFRWSPKHQDLEVISKQSLPTYLYAPDAYLGNKLLSYGQNLSFSLRLDRGVRHPSTSDVVLEGGGLRVAAALGDLRAVVPCGKKISYTFRLDEKSSSKWKPQLSSFEFQKLLQNLTAIKIRATFGEDGRGYLDNVNLVSARRGDGVAAGWVQTCTCPPGYEGDFCERCSAGFRRRAPSSGAFSACEPCSCRGGSCDPQTGDCYSADETPGERSCSEGFYRDQQGSCERCPCPDRTSCSLQAGALEPQCLRCPPGTFGFYCDTCREGFYGDPAGLRGAQRPCRPCSCNGHIDVNAAGSCDRSSGECLRCLNNTTGRFCESCLPRFYRDPSGTACKPCSCNILGSEDDQCDAAGRCRCRPGFQGPRCDRSDCPTCFTPIRNAPCWTEAAACLFQESYSGRKCSCKNNILESQIDQIFGSFLNASVFQLQVGFVLTSVSVLQMELYSIKLKELELLFSEPGQVPTNRAEMEAALRAMEGLMKNLQQDAEQLTDQEKSLQTRLSSISSRQLTEEQQVQNISQTVKHIGQQQRTFKSKVQEVETLIGAMKKLLDEAKTKIQAVELPVRDDPLTSGSLSSLVQQATGLADKHKTAADSVEQTANEALSDSKQSLDLVRTLMNKENKVKELIGDLQDLYDKTSADVKSLEKRAGSLSDDAKQETKMADSMLKDISRLEKNLPSSMKDAVDAMATRLDALKEAAQKNMSAVDDLLGAVEDDRTDAEDLLDQGQTAQQEFNELLDRVRTAKAETDKALQSVGPNNDLDDTLSTLRGFDQQISDSKAEADEAIKRLPNINGTIQAAVGKNGQAQSVLDAASKDHDEAMGNINALDGLAKNLQNTAGSLPDAGGLVSEADKLNQEAKSLKAGAEQTAEGLRDGLKEAEELAAGAQEAAAGATAALANAKQSKDAVQETLRSVSNMLANLNSGPVVDEEQLRRLEEALGRAEAEVLVRLRPQLDDMEDQEEAHRRRLTAINADIDSILRDIANLEDIRDSIPAGCYNTPPIEEP</sequence>
<feature type="chain" id="PRO_5001920039" evidence="12">
    <location>
        <begin position="21"/>
        <end position="1240"/>
    </location>
</feature>
<keyword evidence="9 10" id="KW-0424">Laminin EGF-like domain</keyword>
<organism evidence="15 16">
    <name type="scientific">Poecilia formosa</name>
    <name type="common">Amazon molly</name>
    <name type="synonym">Limia formosa</name>
    <dbReference type="NCBI Taxonomy" id="48698"/>
    <lineage>
        <taxon>Eukaryota</taxon>
        <taxon>Metazoa</taxon>
        <taxon>Chordata</taxon>
        <taxon>Craniata</taxon>
        <taxon>Vertebrata</taxon>
        <taxon>Euteleostomi</taxon>
        <taxon>Actinopterygii</taxon>
        <taxon>Neopterygii</taxon>
        <taxon>Teleostei</taxon>
        <taxon>Neoteleostei</taxon>
        <taxon>Acanthomorphata</taxon>
        <taxon>Ovalentaria</taxon>
        <taxon>Atherinomorphae</taxon>
        <taxon>Cyprinodontiformes</taxon>
        <taxon>Poeciliidae</taxon>
        <taxon>Poeciliinae</taxon>
        <taxon>Poecilia</taxon>
    </lineage>
</organism>
<evidence type="ECO:0000256" key="3">
    <source>
        <dbReference type="ARBA" id="ARBA00022530"/>
    </source>
</evidence>
<keyword evidence="4 12" id="KW-0732">Signal</keyword>
<evidence type="ECO:0000256" key="12">
    <source>
        <dbReference type="SAM" id="SignalP"/>
    </source>
</evidence>
<dbReference type="SMART" id="SM00180">
    <property type="entry name" value="EGF_Lam"/>
    <property type="match status" value="5"/>
</dbReference>
<keyword evidence="8" id="KW-0325">Glycoprotein</keyword>
<dbReference type="InterPro" id="IPR056863">
    <property type="entry name" value="LMN_ATRN_NET-like_EGF"/>
</dbReference>
<accession>A0A096M648</accession>
<dbReference type="SMART" id="SM00281">
    <property type="entry name" value="LamB"/>
    <property type="match status" value="1"/>
</dbReference>
<dbReference type="Pfam" id="PF00052">
    <property type="entry name" value="Laminin_B"/>
    <property type="match status" value="1"/>
</dbReference>
<feature type="coiled-coil region" evidence="11">
    <location>
        <begin position="852"/>
        <end position="911"/>
    </location>
</feature>
<reference evidence="15" key="2">
    <citation type="submission" date="2025-08" db="UniProtKB">
        <authorList>
            <consortium name="Ensembl"/>
        </authorList>
    </citation>
    <scope>IDENTIFICATION</scope>
</reference>
<dbReference type="CDD" id="cd00055">
    <property type="entry name" value="EGF_Lam"/>
    <property type="match status" value="5"/>
</dbReference>
<dbReference type="Pfam" id="PF00053">
    <property type="entry name" value="EGF_laminin"/>
    <property type="match status" value="4"/>
</dbReference>
<evidence type="ECO:0000256" key="7">
    <source>
        <dbReference type="ARBA" id="ARBA00023157"/>
    </source>
</evidence>
<feature type="disulfide bond" evidence="10">
    <location>
        <begin position="114"/>
        <end position="123"/>
    </location>
</feature>
<reference evidence="16" key="1">
    <citation type="submission" date="2013-10" db="EMBL/GenBank/DDBJ databases">
        <authorList>
            <person name="Schartl M."/>
            <person name="Warren W."/>
        </authorList>
    </citation>
    <scope>NUCLEOTIDE SEQUENCE [LARGE SCALE GENOMIC DNA]</scope>
    <source>
        <strain evidence="16">female</strain>
    </source>
</reference>
<dbReference type="PANTHER" id="PTHR10574:SF270">
    <property type="entry name" value="LAMININ SUBUNIT GAMMA-1"/>
    <property type="match status" value="1"/>
</dbReference>
<dbReference type="SUPFAM" id="SSF57196">
    <property type="entry name" value="EGF/Laminin"/>
    <property type="match status" value="2"/>
</dbReference>
<keyword evidence="3" id="KW-0272">Extracellular matrix</keyword>
<dbReference type="FunFam" id="2.10.25.10:FF:000130">
    <property type="entry name" value="Laminin subunit beta 1"/>
    <property type="match status" value="1"/>
</dbReference>
<name>A0A096M648_POEFO</name>
<dbReference type="GO" id="GO:0007411">
    <property type="term" value="P:axon guidance"/>
    <property type="evidence" value="ECO:0007669"/>
    <property type="project" value="TreeGrafter"/>
</dbReference>
<feature type="disulfide bond" evidence="10">
    <location>
        <begin position="546"/>
        <end position="555"/>
    </location>
</feature>
<comment type="caution">
    <text evidence="10">Lacks conserved residue(s) required for the propagation of feature annotation.</text>
</comment>
<evidence type="ECO:0000256" key="6">
    <source>
        <dbReference type="ARBA" id="ARBA00022869"/>
    </source>
</evidence>
<keyword evidence="5" id="KW-0677">Repeat</keyword>
<evidence type="ECO:0000256" key="11">
    <source>
        <dbReference type="SAM" id="Coils"/>
    </source>
</evidence>
<feature type="coiled-coil region" evidence="11">
    <location>
        <begin position="1097"/>
        <end position="1131"/>
    </location>
</feature>
<evidence type="ECO:0000256" key="4">
    <source>
        <dbReference type="ARBA" id="ARBA00022729"/>
    </source>
</evidence>
<dbReference type="AlphaFoldDB" id="A0A096M648"/>
<dbReference type="GeneTree" id="ENSGT00940000160470"/>
<dbReference type="PROSITE" id="PS51115">
    <property type="entry name" value="LAMININ_IVA"/>
    <property type="match status" value="1"/>
</dbReference>
<feature type="signal peptide" evidence="12">
    <location>
        <begin position="1"/>
        <end position="20"/>
    </location>
</feature>
<dbReference type="PROSITE" id="PS01248">
    <property type="entry name" value="EGF_LAM_1"/>
    <property type="match status" value="2"/>
</dbReference>
<dbReference type="GO" id="GO:0009887">
    <property type="term" value="P:animal organ morphogenesis"/>
    <property type="evidence" value="ECO:0007669"/>
    <property type="project" value="TreeGrafter"/>
</dbReference>
<keyword evidence="11" id="KW-0175">Coiled coil</keyword>
<dbReference type="InterPro" id="IPR009030">
    <property type="entry name" value="Growth_fac_rcpt_cys_sf"/>
</dbReference>
<dbReference type="EMBL" id="AYCK01018945">
    <property type="status" value="NOT_ANNOTATED_CDS"/>
    <property type="molecule type" value="Genomic_DNA"/>
</dbReference>
<dbReference type="InterPro" id="IPR000742">
    <property type="entry name" value="EGF"/>
</dbReference>
<evidence type="ECO:0000259" key="13">
    <source>
        <dbReference type="PROSITE" id="PS50027"/>
    </source>
</evidence>
<comment type="subcellular location">
    <subcellularLocation>
        <location evidence="1">Secreted</location>
        <location evidence="1">Extracellular space</location>
        <location evidence="1">Extracellular matrix</location>
        <location evidence="1">Basement membrane</location>
    </subcellularLocation>
</comment>
<evidence type="ECO:0000259" key="14">
    <source>
        <dbReference type="PROSITE" id="PS51115"/>
    </source>
</evidence>
<feature type="coiled-coil region" evidence="11">
    <location>
        <begin position="702"/>
        <end position="736"/>
    </location>
</feature>
<feature type="disulfide bond" evidence="10">
    <location>
        <begin position="94"/>
        <end position="106"/>
    </location>
</feature>
<dbReference type="Gene3D" id="2.10.25.10">
    <property type="entry name" value="Laminin"/>
    <property type="match status" value="4"/>
</dbReference>
<dbReference type="PROSITE" id="PS50027">
    <property type="entry name" value="EGF_LAM_2"/>
    <property type="match status" value="2"/>
</dbReference>
<dbReference type="Pfam" id="PF24973">
    <property type="entry name" value="EGF_LMN_ATRN"/>
    <property type="match status" value="2"/>
</dbReference>
<feature type="domain" description="Laminin EGF-like" evidence="13">
    <location>
        <begin position="522"/>
        <end position="573"/>
    </location>
</feature>
<evidence type="ECO:0000313" key="16">
    <source>
        <dbReference type="Proteomes" id="UP000028760"/>
    </source>
</evidence>
<protein>
    <submittedName>
        <fullName evidence="15">Laminin subunit gamma-2</fullName>
    </submittedName>
</protein>
<evidence type="ECO:0000256" key="8">
    <source>
        <dbReference type="ARBA" id="ARBA00023180"/>
    </source>
</evidence>
<dbReference type="OMA" id="ARWVQTC"/>
<keyword evidence="7 10" id="KW-1015">Disulfide bond</keyword>
<reference evidence="15" key="3">
    <citation type="submission" date="2025-09" db="UniProtKB">
        <authorList>
            <consortium name="Ensembl"/>
        </authorList>
    </citation>
    <scope>IDENTIFICATION</scope>
</reference>
<proteinExistence type="predicted"/>
<dbReference type="SUPFAM" id="SSF57184">
    <property type="entry name" value="Growth factor receptor domain"/>
    <property type="match status" value="1"/>
</dbReference>
<dbReference type="InterPro" id="IPR000034">
    <property type="entry name" value="Laminin_IV"/>
</dbReference>
<dbReference type="InterPro" id="IPR002049">
    <property type="entry name" value="LE_dom"/>
</dbReference>
<dbReference type="PRINTS" id="PR00011">
    <property type="entry name" value="EGFLAMININ"/>
</dbReference>
<keyword evidence="6" id="KW-0084">Basement membrane</keyword>
<keyword evidence="16" id="KW-1185">Reference proteome</keyword>
<dbReference type="Proteomes" id="UP000028760">
    <property type="component" value="Unassembled WGS sequence"/>
</dbReference>
<dbReference type="GO" id="GO:0009888">
    <property type="term" value="P:tissue development"/>
    <property type="evidence" value="ECO:0007669"/>
    <property type="project" value="TreeGrafter"/>
</dbReference>
<evidence type="ECO:0000256" key="10">
    <source>
        <dbReference type="PROSITE-ProRule" id="PRU00460"/>
    </source>
</evidence>
<evidence type="ECO:0000256" key="9">
    <source>
        <dbReference type="ARBA" id="ARBA00023292"/>
    </source>
</evidence>
<evidence type="ECO:0000313" key="15">
    <source>
        <dbReference type="Ensembl" id="ENSPFOP00000026889.1"/>
    </source>
</evidence>